<feature type="transmembrane region" description="Helical" evidence="6">
    <location>
        <begin position="114"/>
        <end position="140"/>
    </location>
</feature>
<accession>C9LUA8</accession>
<sequence>MLAVCRVQNHRISAIMKPSFLLYRRRLSMLKNPMNIVKLVALFLSCALLYAIHLANPTFFPELWQVLKSGDLLATAEYIRSFGSWAMFFSFWLVLFVNAIGFPPAIIFSTANTLIFGIVPGIVLSVIAETVGVTISFLLLRFLFRASAEQLIAKHPRLKKVDAYSGKNGFTVMLIARMVPYIPSALLNALGALSAISLRDYVISSFVGKFPSTAIEAIIGHDTVLKNPDPTRLVLVCIAAVLLVIGAWYYEKRVEKKADAMQKILDEHAKMQKKKPAK</sequence>
<evidence type="ECO:0000256" key="6">
    <source>
        <dbReference type="RuleBase" id="RU366058"/>
    </source>
</evidence>
<evidence type="ECO:0000259" key="7">
    <source>
        <dbReference type="Pfam" id="PF09335"/>
    </source>
</evidence>
<dbReference type="InterPro" id="IPR032816">
    <property type="entry name" value="VTT_dom"/>
</dbReference>
<comment type="similarity">
    <text evidence="6">Belongs to the TVP38/TMEM64 family.</text>
</comment>
<evidence type="ECO:0000313" key="9">
    <source>
        <dbReference type="Proteomes" id="UP000003505"/>
    </source>
</evidence>
<proteinExistence type="inferred from homology"/>
<dbReference type="Pfam" id="PF09335">
    <property type="entry name" value="VTT_dom"/>
    <property type="match status" value="1"/>
</dbReference>
<comment type="subcellular location">
    <subcellularLocation>
        <location evidence="1 6">Cell membrane</location>
        <topology evidence="1 6">Multi-pass membrane protein</topology>
    </subcellularLocation>
</comment>
<name>C9LUA8_SELS3</name>
<reference evidence="8 9" key="1">
    <citation type="submission" date="2009-09" db="EMBL/GenBank/DDBJ databases">
        <authorList>
            <person name="Weinstock G."/>
            <person name="Sodergren E."/>
            <person name="Clifton S."/>
            <person name="Fulton L."/>
            <person name="Fulton B."/>
            <person name="Courtney L."/>
            <person name="Fronick C."/>
            <person name="Harrison M."/>
            <person name="Strong C."/>
            <person name="Farmer C."/>
            <person name="Delahaunty K."/>
            <person name="Markovic C."/>
            <person name="Hall O."/>
            <person name="Minx P."/>
            <person name="Tomlinson C."/>
            <person name="Mitreva M."/>
            <person name="Nelson J."/>
            <person name="Hou S."/>
            <person name="Wollam A."/>
            <person name="Pepin K.H."/>
            <person name="Johnson M."/>
            <person name="Bhonagiri V."/>
            <person name="Nash W.E."/>
            <person name="Warren W."/>
            <person name="Chinwalla A."/>
            <person name="Mardis E.R."/>
            <person name="Wilson R.K."/>
        </authorList>
    </citation>
    <scope>NUCLEOTIDE SEQUENCE [LARGE SCALE GENOMIC DNA]</scope>
    <source>
        <strain evidence="9">ATCC 35185 / DSM 20758 / VPI D19B-28</strain>
    </source>
</reference>
<keyword evidence="5 6" id="KW-0472">Membrane</keyword>
<dbReference type="EMBL" id="ACKP02000015">
    <property type="protein sequence ID" value="EEX77639.1"/>
    <property type="molecule type" value="Genomic_DNA"/>
</dbReference>
<evidence type="ECO:0000256" key="2">
    <source>
        <dbReference type="ARBA" id="ARBA00022475"/>
    </source>
</evidence>
<dbReference type="PANTHER" id="PTHR12677">
    <property type="entry name" value="GOLGI APPARATUS MEMBRANE PROTEIN TVP38-RELATED"/>
    <property type="match status" value="1"/>
</dbReference>
<organism evidence="8 9">
    <name type="scientific">Selenomonas sputigena (strain ATCC 35185 / DSM 20758 / CCUG 44933 / VPI D19B-28)</name>
    <dbReference type="NCBI Taxonomy" id="546271"/>
    <lineage>
        <taxon>Bacteria</taxon>
        <taxon>Bacillati</taxon>
        <taxon>Bacillota</taxon>
        <taxon>Negativicutes</taxon>
        <taxon>Selenomonadales</taxon>
        <taxon>Selenomonadaceae</taxon>
        <taxon>Selenomonas</taxon>
    </lineage>
</organism>
<dbReference type="PANTHER" id="PTHR12677:SF59">
    <property type="entry name" value="GOLGI APPARATUS MEMBRANE PROTEIN TVP38-RELATED"/>
    <property type="match status" value="1"/>
</dbReference>
<evidence type="ECO:0000313" key="8">
    <source>
        <dbReference type="EMBL" id="EEX77639.1"/>
    </source>
</evidence>
<dbReference type="InterPro" id="IPR015414">
    <property type="entry name" value="TMEM64"/>
</dbReference>
<keyword evidence="2 6" id="KW-1003">Cell membrane</keyword>
<evidence type="ECO:0000256" key="1">
    <source>
        <dbReference type="ARBA" id="ARBA00004651"/>
    </source>
</evidence>
<feature type="transmembrane region" description="Helical" evidence="6">
    <location>
        <begin position="233"/>
        <end position="250"/>
    </location>
</feature>
<dbReference type="Proteomes" id="UP000003505">
    <property type="component" value="Unassembled WGS sequence"/>
</dbReference>
<evidence type="ECO:0000256" key="3">
    <source>
        <dbReference type="ARBA" id="ARBA00022692"/>
    </source>
</evidence>
<comment type="caution">
    <text evidence="8">The sequence shown here is derived from an EMBL/GenBank/DDBJ whole genome shotgun (WGS) entry which is preliminary data.</text>
</comment>
<dbReference type="STRING" id="546271.Selsp_1307"/>
<feature type="transmembrane region" description="Helical" evidence="6">
    <location>
        <begin position="81"/>
        <end position="102"/>
    </location>
</feature>
<keyword evidence="4 6" id="KW-1133">Transmembrane helix</keyword>
<feature type="domain" description="VTT" evidence="7">
    <location>
        <begin position="105"/>
        <end position="221"/>
    </location>
</feature>
<dbReference type="GO" id="GO:0005886">
    <property type="term" value="C:plasma membrane"/>
    <property type="evidence" value="ECO:0007669"/>
    <property type="project" value="UniProtKB-SubCell"/>
</dbReference>
<protein>
    <recommendedName>
        <fullName evidence="6">TVP38/TMEM64 family membrane protein</fullName>
    </recommendedName>
</protein>
<evidence type="ECO:0000256" key="5">
    <source>
        <dbReference type="ARBA" id="ARBA00023136"/>
    </source>
</evidence>
<dbReference type="eggNOG" id="COG0398">
    <property type="taxonomic scope" value="Bacteria"/>
</dbReference>
<keyword evidence="3 6" id="KW-0812">Transmembrane</keyword>
<gene>
    <name evidence="8" type="ORF">SELSPUOL_00915</name>
</gene>
<evidence type="ECO:0000256" key="4">
    <source>
        <dbReference type="ARBA" id="ARBA00022989"/>
    </source>
</evidence>
<dbReference type="AlphaFoldDB" id="C9LUA8"/>
<comment type="caution">
    <text evidence="6">Lacks conserved residue(s) required for the propagation of feature annotation.</text>
</comment>